<feature type="compositionally biased region" description="Polar residues" evidence="1">
    <location>
        <begin position="160"/>
        <end position="178"/>
    </location>
</feature>
<dbReference type="GO" id="GO:0098797">
    <property type="term" value="C:plasma membrane protein complex"/>
    <property type="evidence" value="ECO:0007669"/>
    <property type="project" value="TreeGrafter"/>
</dbReference>
<dbReference type="Pfam" id="PF03544">
    <property type="entry name" value="TonB_C"/>
    <property type="match status" value="1"/>
</dbReference>
<evidence type="ECO:0000313" key="3">
    <source>
        <dbReference type="EMBL" id="SIO13462.1"/>
    </source>
</evidence>
<evidence type="ECO:0000259" key="2">
    <source>
        <dbReference type="PROSITE" id="PS52015"/>
    </source>
</evidence>
<sequence length="260" mass="27704">MQRLLGFVDRERVRFSMTFVLAAVLCLALLARSVGWLSSGEPPQHAPTTMEMRLVELAPTPAPALAAIAPAAHLTAAPPPQAAKRASSQVQAQQQPLTHAVPSRSSQAPTTPPREEARSPTKPATHDQPVAPAAQSQEQGPAQAPAATQTASSATATPSNGTVSSAPPASAGSTQARLVSQPVPVLPDDLREQGYQLTAVARFKVHADGTFDVELIKPTQNPRLNQILLETLHRWRFYPAMENGHPVESDQDVRVHFSVS</sequence>
<evidence type="ECO:0000313" key="4">
    <source>
        <dbReference type="Proteomes" id="UP000185151"/>
    </source>
</evidence>
<evidence type="ECO:0000256" key="1">
    <source>
        <dbReference type="SAM" id="MobiDB-lite"/>
    </source>
</evidence>
<dbReference type="Gene3D" id="3.30.1150.10">
    <property type="match status" value="1"/>
</dbReference>
<dbReference type="InterPro" id="IPR037682">
    <property type="entry name" value="TonB_C"/>
</dbReference>
<reference evidence="3 4" key="1">
    <citation type="submission" date="2016-11" db="EMBL/GenBank/DDBJ databases">
        <authorList>
            <person name="Jaros S."/>
            <person name="Januszkiewicz K."/>
            <person name="Wedrychowicz H."/>
        </authorList>
    </citation>
    <scope>NUCLEOTIDE SEQUENCE [LARGE SCALE GENOMIC DNA]</scope>
    <source>
        <strain evidence="3 4">GAS95</strain>
    </source>
</reference>
<dbReference type="PANTHER" id="PTHR33446">
    <property type="entry name" value="PROTEIN TONB-RELATED"/>
    <property type="match status" value="1"/>
</dbReference>
<feature type="domain" description="TonB C-terminal" evidence="2">
    <location>
        <begin position="171"/>
        <end position="260"/>
    </location>
</feature>
<dbReference type="GO" id="GO:0055085">
    <property type="term" value="P:transmembrane transport"/>
    <property type="evidence" value="ECO:0007669"/>
    <property type="project" value="InterPro"/>
</dbReference>
<dbReference type="PANTHER" id="PTHR33446:SF2">
    <property type="entry name" value="PROTEIN TONB"/>
    <property type="match status" value="1"/>
</dbReference>
<dbReference type="SUPFAM" id="SSF74653">
    <property type="entry name" value="TolA/TonB C-terminal domain"/>
    <property type="match status" value="1"/>
</dbReference>
<feature type="region of interest" description="Disordered" evidence="1">
    <location>
        <begin position="76"/>
        <end position="180"/>
    </location>
</feature>
<dbReference type="EMBL" id="FSRU01000001">
    <property type="protein sequence ID" value="SIO13462.1"/>
    <property type="molecule type" value="Genomic_DNA"/>
</dbReference>
<dbReference type="Proteomes" id="UP000185151">
    <property type="component" value="Unassembled WGS sequence"/>
</dbReference>
<dbReference type="AlphaFoldDB" id="A0A1N6H190"/>
<organism evidence="3 4">
    <name type="scientific">Paraburkholderia phenazinium</name>
    <dbReference type="NCBI Taxonomy" id="60549"/>
    <lineage>
        <taxon>Bacteria</taxon>
        <taxon>Pseudomonadati</taxon>
        <taxon>Pseudomonadota</taxon>
        <taxon>Betaproteobacteria</taxon>
        <taxon>Burkholderiales</taxon>
        <taxon>Burkholderiaceae</taxon>
        <taxon>Paraburkholderia</taxon>
    </lineage>
</organism>
<feature type="compositionally biased region" description="Low complexity" evidence="1">
    <location>
        <begin position="131"/>
        <end position="159"/>
    </location>
</feature>
<protein>
    <submittedName>
        <fullName evidence="3">Outer membrane transport energization protein TonB</fullName>
    </submittedName>
</protein>
<proteinExistence type="predicted"/>
<keyword evidence="4" id="KW-1185">Reference proteome</keyword>
<accession>A0A1N6H190</accession>
<name>A0A1N6H190_9BURK</name>
<dbReference type="GO" id="GO:0031992">
    <property type="term" value="F:energy transducer activity"/>
    <property type="evidence" value="ECO:0007669"/>
    <property type="project" value="TreeGrafter"/>
</dbReference>
<dbReference type="InterPro" id="IPR051045">
    <property type="entry name" value="TonB-dependent_transducer"/>
</dbReference>
<dbReference type="RefSeq" id="WP_253190014.1">
    <property type="nucleotide sequence ID" value="NZ_FSRU01000001.1"/>
</dbReference>
<feature type="compositionally biased region" description="Polar residues" evidence="1">
    <location>
        <begin position="86"/>
        <end position="109"/>
    </location>
</feature>
<gene>
    <name evidence="3" type="ORF">SAMN05444165_1099</name>
</gene>
<dbReference type="PROSITE" id="PS52015">
    <property type="entry name" value="TONB_CTD"/>
    <property type="match status" value="1"/>
</dbReference>